<feature type="region of interest" description="Disordered" evidence="2">
    <location>
        <begin position="412"/>
        <end position="472"/>
    </location>
</feature>
<evidence type="ECO:0000256" key="2">
    <source>
        <dbReference type="SAM" id="MobiDB-lite"/>
    </source>
</evidence>
<reference evidence="3" key="1">
    <citation type="journal article" date="2021" name="Nat. Commun.">
        <title>Genetic determinants of endophytism in the Arabidopsis root mycobiome.</title>
        <authorList>
            <person name="Mesny F."/>
            <person name="Miyauchi S."/>
            <person name="Thiergart T."/>
            <person name="Pickel B."/>
            <person name="Atanasova L."/>
            <person name="Karlsson M."/>
            <person name="Huettel B."/>
            <person name="Barry K.W."/>
            <person name="Haridas S."/>
            <person name="Chen C."/>
            <person name="Bauer D."/>
            <person name="Andreopoulos W."/>
            <person name="Pangilinan J."/>
            <person name="LaButti K."/>
            <person name="Riley R."/>
            <person name="Lipzen A."/>
            <person name="Clum A."/>
            <person name="Drula E."/>
            <person name="Henrissat B."/>
            <person name="Kohler A."/>
            <person name="Grigoriev I.V."/>
            <person name="Martin F.M."/>
            <person name="Hacquard S."/>
        </authorList>
    </citation>
    <scope>NUCLEOTIDE SEQUENCE</scope>
    <source>
        <strain evidence="3">FSSC 5 MPI-SDFR-AT-0091</strain>
    </source>
</reference>
<gene>
    <name evidence="3" type="ORF">B0J15DRAFT_387478</name>
</gene>
<dbReference type="EMBL" id="JAGTJS010000003">
    <property type="protein sequence ID" value="KAH7272497.1"/>
    <property type="molecule type" value="Genomic_DNA"/>
</dbReference>
<feature type="compositionally biased region" description="Basic and acidic residues" evidence="2">
    <location>
        <begin position="263"/>
        <end position="273"/>
    </location>
</feature>
<feature type="compositionally biased region" description="Polar residues" evidence="2">
    <location>
        <begin position="297"/>
        <end position="307"/>
    </location>
</feature>
<feature type="coiled-coil region" evidence="1">
    <location>
        <begin position="688"/>
        <end position="715"/>
    </location>
</feature>
<dbReference type="OrthoDB" id="5428925at2759"/>
<feature type="compositionally biased region" description="Polar residues" evidence="2">
    <location>
        <begin position="615"/>
        <end position="630"/>
    </location>
</feature>
<evidence type="ECO:0000313" key="3">
    <source>
        <dbReference type="EMBL" id="KAH7272497.1"/>
    </source>
</evidence>
<organism evidence="3 4">
    <name type="scientific">Fusarium solani</name>
    <name type="common">Filamentous fungus</name>
    <dbReference type="NCBI Taxonomy" id="169388"/>
    <lineage>
        <taxon>Eukaryota</taxon>
        <taxon>Fungi</taxon>
        <taxon>Dikarya</taxon>
        <taxon>Ascomycota</taxon>
        <taxon>Pezizomycotina</taxon>
        <taxon>Sordariomycetes</taxon>
        <taxon>Hypocreomycetidae</taxon>
        <taxon>Hypocreales</taxon>
        <taxon>Nectriaceae</taxon>
        <taxon>Fusarium</taxon>
        <taxon>Fusarium solani species complex</taxon>
    </lineage>
</organism>
<sequence>SCSPLRLTVLQGNMACFCQTDYQCECHSPRLAPGHLRHALSQPPFRPSWSSNVALNLSSRSKSPQVVWSRKAQERVRQACHCIRYLRTLHCRLRNDRPGCPVACHLISPSDPLHLSFSTSLLSFLVLLLSPALLSMKKPWKSTPSAGGSARPRTGQHSIRGRISGPVPIPTPLDDEFPIRNPGTSIATPVRAEFQESQADSIQTSRDRQFRSPTFPEPRRNGPQAFHEPRSPTFPRAPGAPARLQKAEPSNNARHSFVSADAVHIRDRLDRPQRKQSTLRGALGKLFNRKKKANGGDSPNNTDSETGSAPPPPRPERFRRSTGEGPRPEDVVPSLRSRERPDPRSRSRPFPGAESKRSASLPITEFDRALRSHSVRPEDVRAIESARNSLSADFGLNQARASALRVRESHLAGLSPRPASSHGRESRQEQHEDDPDEIGRAITSDFTGVRRRSRSLSGLPEAEEDHGNTRRRSDEIRYWRESYDPAFMSPVSSDHPEVEDTTVVAAETAHTVEEEPPAKATAEPFHFEPFVGMNQVAGMKITHAANLETRINNLESRVHRLEQVLDRMCDTVPSWQSQTEHPDRPAPPIPVRGHRSRSREDQPLDPINIGVAMGSRSSSRYRSETASQASSHEETTFLDPHASGLGEGITNRPTSTATIRGATSLPSLLKDAPGSFTTDHYTNLLALIHTERSAREALEAQVKRLGNQLSVLSNSMVIRETRFDPPPTAKSFGDRSAFDHDDEEGLGSLVINTHSQGRHVDPEDSGIGTGHGDESEYSESFETPREEGHSFGAFGEDLDKADQAQTKAARTLSLSQLTMGRGGQSASQHPRRVI</sequence>
<feature type="region of interest" description="Disordered" evidence="2">
    <location>
        <begin position="722"/>
        <end position="834"/>
    </location>
</feature>
<name>A0A9P9RB50_FUSSL</name>
<feature type="compositionally biased region" description="Polar residues" evidence="2">
    <location>
        <begin position="803"/>
        <end position="828"/>
    </location>
</feature>
<dbReference type="AlphaFoldDB" id="A0A9P9RB50"/>
<feature type="region of interest" description="Disordered" evidence="2">
    <location>
        <begin position="574"/>
        <end position="658"/>
    </location>
</feature>
<feature type="region of interest" description="Disordered" evidence="2">
    <location>
        <begin position="139"/>
        <end position="365"/>
    </location>
</feature>
<keyword evidence="4" id="KW-1185">Reference proteome</keyword>
<dbReference type="Proteomes" id="UP000736672">
    <property type="component" value="Unassembled WGS sequence"/>
</dbReference>
<feature type="non-terminal residue" evidence="3">
    <location>
        <position position="834"/>
    </location>
</feature>
<accession>A0A9P9RB50</accession>
<comment type="caution">
    <text evidence="3">The sequence shown here is derived from an EMBL/GenBank/DDBJ whole genome shotgun (WGS) entry which is preliminary data.</text>
</comment>
<feature type="coiled-coil region" evidence="1">
    <location>
        <begin position="544"/>
        <end position="571"/>
    </location>
</feature>
<evidence type="ECO:0000313" key="4">
    <source>
        <dbReference type="Proteomes" id="UP000736672"/>
    </source>
</evidence>
<evidence type="ECO:0000256" key="1">
    <source>
        <dbReference type="SAM" id="Coils"/>
    </source>
</evidence>
<protein>
    <submittedName>
        <fullName evidence="3">Uncharacterized protein</fullName>
    </submittedName>
</protein>
<feature type="compositionally biased region" description="Polar residues" evidence="2">
    <location>
        <begin position="195"/>
        <end position="204"/>
    </location>
</feature>
<keyword evidence="1" id="KW-0175">Coiled coil</keyword>
<proteinExistence type="predicted"/>
<feature type="compositionally biased region" description="Basic and acidic residues" evidence="2">
    <location>
        <begin position="314"/>
        <end position="345"/>
    </location>
</feature>